<dbReference type="Proteomes" id="UP000601361">
    <property type="component" value="Unassembled WGS sequence"/>
</dbReference>
<proteinExistence type="predicted"/>
<feature type="transmembrane region" description="Helical" evidence="1">
    <location>
        <begin position="58"/>
        <end position="79"/>
    </location>
</feature>
<name>A0ABQ1WMT4_9BACT</name>
<reference evidence="3" key="1">
    <citation type="journal article" date="2019" name="Int. J. Syst. Evol. Microbiol.">
        <title>The Global Catalogue of Microorganisms (GCM) 10K type strain sequencing project: providing services to taxonomists for standard genome sequencing and annotation.</title>
        <authorList>
            <consortium name="The Broad Institute Genomics Platform"/>
            <consortium name="The Broad Institute Genome Sequencing Center for Infectious Disease"/>
            <person name="Wu L."/>
            <person name="Ma J."/>
        </authorList>
    </citation>
    <scope>NUCLEOTIDE SEQUENCE [LARGE SCALE GENOMIC DNA]</scope>
    <source>
        <strain evidence="3">CGMCC 1.12990</strain>
    </source>
</reference>
<keyword evidence="1" id="KW-1133">Transmembrane helix</keyword>
<sequence length="129" mass="14700">MAAYVAFALTDSLYLEGFDKLNSYTNAVESFLCISFIFLYFEYFLLKGKLNSPTRNPVFITNCAILIYMTSTVGIYLFLNNFIAQNDADAVYRIYFINLVMLLFLSITLARAFWLVGPVATPADRYCIS</sequence>
<keyword evidence="1" id="KW-0812">Transmembrane</keyword>
<comment type="caution">
    <text evidence="2">The sequence shown here is derived from an EMBL/GenBank/DDBJ whole genome shotgun (WGS) entry which is preliminary data.</text>
</comment>
<feature type="transmembrane region" description="Helical" evidence="1">
    <location>
        <begin position="91"/>
        <end position="116"/>
    </location>
</feature>
<keyword evidence="1" id="KW-0472">Membrane</keyword>
<protein>
    <submittedName>
        <fullName evidence="2">Uncharacterized protein</fullName>
    </submittedName>
</protein>
<evidence type="ECO:0000313" key="2">
    <source>
        <dbReference type="EMBL" id="GGG36937.1"/>
    </source>
</evidence>
<feature type="transmembrane region" description="Helical" evidence="1">
    <location>
        <begin position="27"/>
        <end position="46"/>
    </location>
</feature>
<accession>A0ABQ1WMT4</accession>
<evidence type="ECO:0000313" key="3">
    <source>
        <dbReference type="Proteomes" id="UP000601361"/>
    </source>
</evidence>
<organism evidence="2 3">
    <name type="scientific">Hymenobacter glacieicola</name>
    <dbReference type="NCBI Taxonomy" id="1562124"/>
    <lineage>
        <taxon>Bacteria</taxon>
        <taxon>Pseudomonadati</taxon>
        <taxon>Bacteroidota</taxon>
        <taxon>Cytophagia</taxon>
        <taxon>Cytophagales</taxon>
        <taxon>Hymenobacteraceae</taxon>
        <taxon>Hymenobacter</taxon>
    </lineage>
</organism>
<gene>
    <name evidence="2" type="ORF">GCM10011378_11630</name>
</gene>
<keyword evidence="3" id="KW-1185">Reference proteome</keyword>
<dbReference type="EMBL" id="BMGS01000002">
    <property type="protein sequence ID" value="GGG36937.1"/>
    <property type="molecule type" value="Genomic_DNA"/>
</dbReference>
<evidence type="ECO:0000256" key="1">
    <source>
        <dbReference type="SAM" id="Phobius"/>
    </source>
</evidence>